<evidence type="ECO:0000313" key="8">
    <source>
        <dbReference type="Proteomes" id="UP000007819"/>
    </source>
</evidence>
<feature type="region of interest" description="Disordered" evidence="6">
    <location>
        <begin position="457"/>
        <end position="478"/>
    </location>
</feature>
<comment type="similarity">
    <text evidence="2">Belongs to the NGG1 family.</text>
</comment>
<keyword evidence="8" id="KW-1185">Reference proteome</keyword>
<dbReference type="InterPro" id="IPR019340">
    <property type="entry name" value="Histone_AcTrfase_su3"/>
</dbReference>
<feature type="compositionally biased region" description="Acidic residues" evidence="6">
    <location>
        <begin position="304"/>
        <end position="316"/>
    </location>
</feature>
<dbReference type="KEGG" id="api:100165628"/>
<reference evidence="7" key="2">
    <citation type="submission" date="2022-06" db="UniProtKB">
        <authorList>
            <consortium name="EnsemblMetazoa"/>
        </authorList>
    </citation>
    <scope>IDENTIFICATION</scope>
</reference>
<dbReference type="EnsemblMetazoa" id="XM_001944525.5">
    <property type="protein sequence ID" value="XP_001944560.1"/>
    <property type="gene ID" value="LOC100165628"/>
</dbReference>
<evidence type="ECO:0000256" key="4">
    <source>
        <dbReference type="ARBA" id="ARBA00023163"/>
    </source>
</evidence>
<comment type="subcellular location">
    <subcellularLocation>
        <location evidence="1">Nucleus</location>
    </subcellularLocation>
</comment>
<protein>
    <submittedName>
        <fullName evidence="7">Uncharacterized protein</fullName>
    </submittedName>
</protein>
<organism evidence="7 8">
    <name type="scientific">Acyrthosiphon pisum</name>
    <name type="common">Pea aphid</name>
    <dbReference type="NCBI Taxonomy" id="7029"/>
    <lineage>
        <taxon>Eukaryota</taxon>
        <taxon>Metazoa</taxon>
        <taxon>Ecdysozoa</taxon>
        <taxon>Arthropoda</taxon>
        <taxon>Hexapoda</taxon>
        <taxon>Insecta</taxon>
        <taxon>Pterygota</taxon>
        <taxon>Neoptera</taxon>
        <taxon>Paraneoptera</taxon>
        <taxon>Hemiptera</taxon>
        <taxon>Sternorrhyncha</taxon>
        <taxon>Aphidomorpha</taxon>
        <taxon>Aphidoidea</taxon>
        <taxon>Aphididae</taxon>
        <taxon>Macrosiphini</taxon>
        <taxon>Acyrthosiphon</taxon>
    </lineage>
</organism>
<feature type="region of interest" description="Disordered" evidence="6">
    <location>
        <begin position="1"/>
        <end position="45"/>
    </location>
</feature>
<dbReference type="PANTHER" id="PTHR13556:SF2">
    <property type="entry name" value="TRANSCRIPTIONAL ADAPTER 3"/>
    <property type="match status" value="1"/>
</dbReference>
<keyword evidence="4" id="KW-0804">Transcription</keyword>
<proteinExistence type="inferred from homology"/>
<feature type="compositionally biased region" description="Basic residues" evidence="6">
    <location>
        <begin position="18"/>
        <end position="28"/>
    </location>
</feature>
<dbReference type="AlphaFoldDB" id="A0A8R1W212"/>
<dbReference type="GeneID" id="100165628"/>
<dbReference type="Pfam" id="PF10198">
    <property type="entry name" value="Ada3"/>
    <property type="match status" value="1"/>
</dbReference>
<evidence type="ECO:0000256" key="2">
    <source>
        <dbReference type="ARBA" id="ARBA00005330"/>
    </source>
</evidence>
<feature type="compositionally biased region" description="Low complexity" evidence="6">
    <location>
        <begin position="29"/>
        <end position="40"/>
    </location>
</feature>
<dbReference type="OrthoDB" id="1232at2759"/>
<reference evidence="8" key="1">
    <citation type="submission" date="2010-06" db="EMBL/GenBank/DDBJ databases">
        <authorList>
            <person name="Jiang H."/>
            <person name="Abraham K."/>
            <person name="Ali S."/>
            <person name="Alsbrooks S.L."/>
            <person name="Anim B.N."/>
            <person name="Anosike U.S."/>
            <person name="Attaway T."/>
            <person name="Bandaranaike D.P."/>
            <person name="Battles P.K."/>
            <person name="Bell S.N."/>
            <person name="Bell A.V."/>
            <person name="Beltran B."/>
            <person name="Bickham C."/>
            <person name="Bustamante Y."/>
            <person name="Caleb T."/>
            <person name="Canada A."/>
            <person name="Cardenas V."/>
            <person name="Carter K."/>
            <person name="Chacko J."/>
            <person name="Chandrabose M.N."/>
            <person name="Chavez D."/>
            <person name="Chavez A."/>
            <person name="Chen L."/>
            <person name="Chu H.-S."/>
            <person name="Claassen K.J."/>
            <person name="Cockrell R."/>
            <person name="Collins M."/>
            <person name="Cooper J.A."/>
            <person name="Cree A."/>
            <person name="Curry S.M."/>
            <person name="Da Y."/>
            <person name="Dao M.D."/>
            <person name="Das B."/>
            <person name="Davila M.-L."/>
            <person name="Davy-Carroll L."/>
            <person name="Denson S."/>
            <person name="Dinh H."/>
            <person name="Ebong V.E."/>
            <person name="Edwards J.R."/>
            <person name="Egan A."/>
            <person name="El-Daye J."/>
            <person name="Escobedo L."/>
            <person name="Fernandez S."/>
            <person name="Fernando P.R."/>
            <person name="Flagg N."/>
            <person name="Forbes L.D."/>
            <person name="Fowler R.G."/>
            <person name="Fu Q."/>
            <person name="Gabisi R.A."/>
            <person name="Ganer J."/>
            <person name="Garbino Pronczuk A."/>
            <person name="Garcia R.M."/>
            <person name="Garner T."/>
            <person name="Garrett T.E."/>
            <person name="Gonzalez D.A."/>
            <person name="Hamid H."/>
            <person name="Hawkins E.S."/>
            <person name="Hirani K."/>
            <person name="Hogues M.E."/>
            <person name="Hollins B."/>
            <person name="Hsiao C.-H."/>
            <person name="Jabil R."/>
            <person name="James M.L."/>
            <person name="Jhangiani S.N."/>
            <person name="Johnson B."/>
            <person name="Johnson Q."/>
            <person name="Joshi V."/>
            <person name="Kalu J.B."/>
            <person name="Kam C."/>
            <person name="Kashfia A."/>
            <person name="Keebler J."/>
            <person name="Kisamo H."/>
            <person name="Kovar C.L."/>
            <person name="Lago L.A."/>
            <person name="Lai C.-Y."/>
            <person name="Laidlaw J."/>
            <person name="Lara F."/>
            <person name="Le T.-K."/>
            <person name="Lee S.L."/>
            <person name="Legall F.H."/>
            <person name="Lemon S.J."/>
            <person name="Lewis L.R."/>
            <person name="Li B."/>
            <person name="Liu Y."/>
            <person name="Liu Y.-S."/>
            <person name="Lopez J."/>
            <person name="Lozado R.J."/>
            <person name="Lu J."/>
            <person name="Madu R.C."/>
            <person name="Maheshwari M."/>
            <person name="Maheshwari R."/>
            <person name="Malloy K."/>
            <person name="Martinez E."/>
            <person name="Mathew T."/>
            <person name="Mercado I.C."/>
            <person name="Mercado C."/>
            <person name="Meyer B."/>
            <person name="Montgomery K."/>
            <person name="Morgan M.B."/>
            <person name="Munidasa M."/>
            <person name="Nazareth L.V."/>
            <person name="Nelson J."/>
            <person name="Ng B.M."/>
            <person name="Nguyen N.B."/>
            <person name="Nguyen P.Q."/>
            <person name="Nguyen T."/>
            <person name="Obregon M."/>
            <person name="Okwuonu G.O."/>
            <person name="Onwere C.G."/>
            <person name="Orozco G."/>
            <person name="Parra A."/>
            <person name="Patel S."/>
            <person name="Patil S."/>
            <person name="Perez A."/>
            <person name="Perez Y."/>
            <person name="Pham C."/>
            <person name="Primus E.L."/>
            <person name="Pu L.-L."/>
            <person name="Puazo M."/>
            <person name="Qin X."/>
            <person name="Quiroz J.B."/>
            <person name="Reese J."/>
            <person name="Richards S."/>
            <person name="Rives C.M."/>
            <person name="Robberts R."/>
            <person name="Ruiz S.J."/>
            <person name="Ruiz M.J."/>
            <person name="Santibanez J."/>
            <person name="Schneider B.W."/>
            <person name="Sisson I."/>
            <person name="Smith M."/>
            <person name="Sodergren E."/>
            <person name="Song X.-Z."/>
            <person name="Song B.B."/>
            <person name="Summersgill H."/>
            <person name="Thelus R."/>
            <person name="Thornton R.D."/>
            <person name="Trejos Z.Y."/>
            <person name="Usmani K."/>
            <person name="Vattathil S."/>
            <person name="Villasana D."/>
            <person name="Walker D.L."/>
            <person name="Wang S."/>
            <person name="Wang K."/>
            <person name="White C.S."/>
            <person name="Williams A.C."/>
            <person name="Williamson J."/>
            <person name="Wilson K."/>
            <person name="Woghiren I.O."/>
            <person name="Woodworth J.R."/>
            <person name="Worley K.C."/>
            <person name="Wright R.A."/>
            <person name="Wu W."/>
            <person name="Young L."/>
            <person name="Zhang L."/>
            <person name="Zhang J."/>
            <person name="Zhu Y."/>
            <person name="Muzny D.M."/>
            <person name="Weinstock G."/>
            <person name="Gibbs R.A."/>
        </authorList>
    </citation>
    <scope>NUCLEOTIDE SEQUENCE [LARGE SCALE GENOMIC DNA]</scope>
    <source>
        <strain evidence="8">LSR1</strain>
    </source>
</reference>
<feature type="region of interest" description="Disordered" evidence="6">
    <location>
        <begin position="343"/>
        <end position="365"/>
    </location>
</feature>
<dbReference type="GO" id="GO:0006357">
    <property type="term" value="P:regulation of transcription by RNA polymerase II"/>
    <property type="evidence" value="ECO:0007669"/>
    <property type="project" value="TreeGrafter"/>
</dbReference>
<feature type="region of interest" description="Disordered" evidence="6">
    <location>
        <begin position="298"/>
        <end position="318"/>
    </location>
</feature>
<accession>A0A8R1W212</accession>
<keyword evidence="3" id="KW-0805">Transcription regulation</keyword>
<evidence type="ECO:0000256" key="5">
    <source>
        <dbReference type="ARBA" id="ARBA00023242"/>
    </source>
</evidence>
<name>A0A8R1W212_ACYPI</name>
<evidence type="ECO:0000256" key="1">
    <source>
        <dbReference type="ARBA" id="ARBA00004123"/>
    </source>
</evidence>
<sequence>MSPKKQTQHGEEPSGSRKLGRRSRKSHKSLSSNTPTTNNTKADCKSTTKIQAVVDKRVLSLSMLKPTQINSGSAVWYVTSQEEPDDIEKLITEDVFDNIQWECENMLSGIIVRKRQIKNVTNLISSVQKTGSQNNVENNSEQPMIVAKVNAKIFHDDECSSNLNSVEYEYDSSENELPPAAESAKRFWSLVKHYIADVREEDLKWLEDLVMSYDSKLDKIPPLGEHYTKRWVKEELKMQNQQASSSHQPNIKTRLADRVSPDVVELINRANNAARFGNGSTQIYQKIIAALLEHSNMSQNNNDNDSDIDGDAEDKPEEMSNFCEEFYREQNIKKQLQKLGLIGNKGKPVTSPSSLPHSSSQATNENDEILEELVKCDAALSNLQEMNKNHLTILLQKCRERQSQQKKKNRLQKLDNQILNIKKQGNSQKKDGKTAQTRKEYENMRFLLDKRSKYLMRLQSYNTDPTKNDDSELSDEDE</sequence>
<feature type="compositionally biased region" description="Low complexity" evidence="6">
    <location>
        <begin position="351"/>
        <end position="360"/>
    </location>
</feature>
<dbReference type="GO" id="GO:0005634">
    <property type="term" value="C:nucleus"/>
    <property type="evidence" value="ECO:0007669"/>
    <property type="project" value="UniProtKB-SubCell"/>
</dbReference>
<evidence type="ECO:0000313" key="7">
    <source>
        <dbReference type="EnsemblMetazoa" id="XP_001944560.1"/>
    </source>
</evidence>
<feature type="region of interest" description="Disordered" evidence="6">
    <location>
        <begin position="404"/>
        <end position="441"/>
    </location>
</feature>
<dbReference type="GO" id="GO:0003713">
    <property type="term" value="F:transcription coactivator activity"/>
    <property type="evidence" value="ECO:0007669"/>
    <property type="project" value="TreeGrafter"/>
</dbReference>
<evidence type="ECO:0000256" key="3">
    <source>
        <dbReference type="ARBA" id="ARBA00023015"/>
    </source>
</evidence>
<keyword evidence="5" id="KW-0539">Nucleus</keyword>
<feature type="compositionally biased region" description="Basic and acidic residues" evidence="6">
    <location>
        <begin position="428"/>
        <end position="441"/>
    </location>
</feature>
<dbReference type="PANTHER" id="PTHR13556">
    <property type="entry name" value="TRANSCRIPTIONAL ADAPTER 3-RELATED"/>
    <property type="match status" value="1"/>
</dbReference>
<evidence type="ECO:0000256" key="6">
    <source>
        <dbReference type="SAM" id="MobiDB-lite"/>
    </source>
</evidence>
<dbReference type="GO" id="GO:0000124">
    <property type="term" value="C:SAGA complex"/>
    <property type="evidence" value="ECO:0007669"/>
    <property type="project" value="TreeGrafter"/>
</dbReference>
<feature type="compositionally biased region" description="Polar residues" evidence="6">
    <location>
        <begin position="414"/>
        <end position="427"/>
    </location>
</feature>
<dbReference type="RefSeq" id="XP_001944560.1">
    <property type="nucleotide sequence ID" value="XM_001944525.4"/>
</dbReference>
<dbReference type="Proteomes" id="UP000007819">
    <property type="component" value="Chromosome X"/>
</dbReference>